<keyword evidence="1" id="KW-0812">Transmembrane</keyword>
<dbReference type="EMBL" id="PYFT01000001">
    <property type="protein sequence ID" value="PSR54566.1"/>
    <property type="molecule type" value="Genomic_DNA"/>
</dbReference>
<protein>
    <submittedName>
        <fullName evidence="2">Uncharacterized protein</fullName>
    </submittedName>
</protein>
<reference evidence="2 3" key="1">
    <citation type="submission" date="2018-03" db="EMBL/GenBank/DDBJ databases">
        <title>Adhaeribacter sp. HMF7605 Genome sequencing and assembly.</title>
        <authorList>
            <person name="Kang H."/>
            <person name="Kang J."/>
            <person name="Cha I."/>
            <person name="Kim H."/>
            <person name="Joh K."/>
        </authorList>
    </citation>
    <scope>NUCLEOTIDE SEQUENCE [LARGE SCALE GENOMIC DNA]</scope>
    <source>
        <strain evidence="2 3">HMF7605</strain>
    </source>
</reference>
<keyword evidence="1" id="KW-1133">Transmembrane helix</keyword>
<organism evidence="2 3">
    <name type="scientific">Adhaeribacter arboris</name>
    <dbReference type="NCBI Taxonomy" id="2072846"/>
    <lineage>
        <taxon>Bacteria</taxon>
        <taxon>Pseudomonadati</taxon>
        <taxon>Bacteroidota</taxon>
        <taxon>Cytophagia</taxon>
        <taxon>Cytophagales</taxon>
        <taxon>Hymenobacteraceae</taxon>
        <taxon>Adhaeribacter</taxon>
    </lineage>
</organism>
<accession>A0A2T2YGB6</accession>
<comment type="caution">
    <text evidence="2">The sequence shown here is derived from an EMBL/GenBank/DDBJ whole genome shotgun (WGS) entry which is preliminary data.</text>
</comment>
<keyword evidence="1" id="KW-0472">Membrane</keyword>
<name>A0A2T2YGB6_9BACT</name>
<evidence type="ECO:0000256" key="1">
    <source>
        <dbReference type="SAM" id="Phobius"/>
    </source>
</evidence>
<feature type="transmembrane region" description="Helical" evidence="1">
    <location>
        <begin position="48"/>
        <end position="72"/>
    </location>
</feature>
<proteinExistence type="predicted"/>
<dbReference type="Proteomes" id="UP000240357">
    <property type="component" value="Unassembled WGS sequence"/>
</dbReference>
<sequence>MAWLFYRNRRQRYGSGAYFPNRNPTFFLPFSFCRPSWRLVRPPAFPGVLVRLPPLLLAGAALALNPLFGFAAQRYAPPFYFS</sequence>
<gene>
    <name evidence="2" type="ORF">AHMF7605_14155</name>
</gene>
<evidence type="ECO:0000313" key="3">
    <source>
        <dbReference type="Proteomes" id="UP000240357"/>
    </source>
</evidence>
<evidence type="ECO:0000313" key="2">
    <source>
        <dbReference type="EMBL" id="PSR54566.1"/>
    </source>
</evidence>
<dbReference type="AlphaFoldDB" id="A0A2T2YGB6"/>
<keyword evidence="3" id="KW-1185">Reference proteome</keyword>